<dbReference type="AlphaFoldDB" id="A7RFS4"/>
<dbReference type="STRING" id="45351.A7RFS4"/>
<dbReference type="eggNOG" id="ENOG502SWNX">
    <property type="taxonomic scope" value="Eukaryota"/>
</dbReference>
<dbReference type="EMBL" id="DS469508">
    <property type="protein sequence ID" value="EDO49770.1"/>
    <property type="molecule type" value="Genomic_DNA"/>
</dbReference>
<dbReference type="InterPro" id="IPR038538">
    <property type="entry name" value="MTERF_sf"/>
</dbReference>
<dbReference type="GO" id="GO:1903108">
    <property type="term" value="P:regulation of mitochondrial transcription"/>
    <property type="evidence" value="ECO:0000318"/>
    <property type="project" value="GO_Central"/>
</dbReference>
<dbReference type="PANTHER" id="PTHR15437:SF6">
    <property type="entry name" value="TRANSCRIPTION TERMINATION FACTOR, MITOCHONDRIAL"/>
    <property type="match status" value="1"/>
</dbReference>
<evidence type="ECO:0000313" key="3">
    <source>
        <dbReference type="EMBL" id="EDO49770.1"/>
    </source>
</evidence>
<protein>
    <recommendedName>
        <fullName evidence="5">Transcription termination factor 3, mitochondrial</fullName>
    </recommendedName>
</protein>
<proteinExistence type="inferred from homology"/>
<name>A7RFS4_NEMVE</name>
<dbReference type="OMA" id="ANIMQAC"/>
<dbReference type="GO" id="GO:0005739">
    <property type="term" value="C:mitochondrion"/>
    <property type="evidence" value="ECO:0000318"/>
    <property type="project" value="GO_Central"/>
</dbReference>
<dbReference type="OrthoDB" id="637682at2759"/>
<gene>
    <name evidence="3" type="ORF">NEMVEDRAFT_v1g237922</name>
</gene>
<dbReference type="KEGG" id="nve:5522068"/>
<organism evidence="3 4">
    <name type="scientific">Nematostella vectensis</name>
    <name type="common">Starlet sea anemone</name>
    <dbReference type="NCBI Taxonomy" id="45351"/>
    <lineage>
        <taxon>Eukaryota</taxon>
        <taxon>Metazoa</taxon>
        <taxon>Cnidaria</taxon>
        <taxon>Anthozoa</taxon>
        <taxon>Hexacorallia</taxon>
        <taxon>Actiniaria</taxon>
        <taxon>Edwardsiidae</taxon>
        <taxon>Nematostella</taxon>
    </lineage>
</organism>
<dbReference type="PhylomeDB" id="A7RFS4"/>
<accession>A7RFS4</accession>
<comment type="similarity">
    <text evidence="1">Belongs to the mTERF family.</text>
</comment>
<dbReference type="HOGENOM" id="CLU_528184_0_0_1"/>
<dbReference type="Pfam" id="PF02536">
    <property type="entry name" value="mTERF"/>
    <property type="match status" value="1"/>
</dbReference>
<dbReference type="InParanoid" id="A7RFS4"/>
<sequence>MAVTWRFSKLHMQVRKPAIFLTFRQKTLSELRFKALNHSFKAHFSSLTDDQGKNTLDNANKYSPSSSEMLIDYVTQLEENQENADCAKGFSNDRSRPLHKKKVSSIFQSGRPHILGFSLEELKSRIEILEASGINGQDSLNIATAIPSHLDFSAHSFKDIIEILQDLKCNVAEIVIKAPFIFGMDSERLLNNVNRLRKVGIMSQVIGQAITHNAVIAVYPLTDNAVEVLRVLLTSCEFEDGVLEFVNENRHMSKEEFQLRLLIQPVDETREQAVLGENFQDLARFLRELQISPCLMVLNYPSFFSADIQKLNDALMFFTSRPLLFETEMIQKLMVTRTDVFVNFDREVYQQRVELLKGVLKTPRQLYMLLQKYFFFRGDMNLEKNIKILQSHGFESDHMAKILTTKDFFTNQEDKLDNKLQLLLSLDSVDHDAIANSSFSLSKPMEFLSHRIEFVKSMKPEMLNNTNLDILFGTDDDEFVHRCQSSLDKYLKNANPVILMKTKKRGPRAKKKITKE</sequence>
<evidence type="ECO:0000256" key="1">
    <source>
        <dbReference type="ARBA" id="ARBA00007692"/>
    </source>
</evidence>
<keyword evidence="4" id="KW-1185">Reference proteome</keyword>
<dbReference type="InterPro" id="IPR003690">
    <property type="entry name" value="MTERF"/>
</dbReference>
<dbReference type="Proteomes" id="UP000001593">
    <property type="component" value="Unassembled WGS sequence"/>
</dbReference>
<dbReference type="GO" id="GO:0003676">
    <property type="term" value="F:nucleic acid binding"/>
    <property type="evidence" value="ECO:0007669"/>
    <property type="project" value="InterPro"/>
</dbReference>
<dbReference type="Gene3D" id="1.25.70.10">
    <property type="entry name" value="Transcription termination factor 3, mitochondrial"/>
    <property type="match status" value="2"/>
</dbReference>
<keyword evidence="2" id="KW-0809">Transit peptide</keyword>
<reference evidence="3 4" key="1">
    <citation type="journal article" date="2007" name="Science">
        <title>Sea anemone genome reveals ancestral eumetazoan gene repertoire and genomic organization.</title>
        <authorList>
            <person name="Putnam N.H."/>
            <person name="Srivastava M."/>
            <person name="Hellsten U."/>
            <person name="Dirks B."/>
            <person name="Chapman J."/>
            <person name="Salamov A."/>
            <person name="Terry A."/>
            <person name="Shapiro H."/>
            <person name="Lindquist E."/>
            <person name="Kapitonov V.V."/>
            <person name="Jurka J."/>
            <person name="Genikhovich G."/>
            <person name="Grigoriev I.V."/>
            <person name="Lucas S.M."/>
            <person name="Steele R.E."/>
            <person name="Finnerty J.R."/>
            <person name="Technau U."/>
            <person name="Martindale M.Q."/>
            <person name="Rokhsar D.S."/>
        </authorList>
    </citation>
    <scope>NUCLEOTIDE SEQUENCE [LARGE SCALE GENOMIC DNA]</scope>
    <source>
        <strain evidence="4">CH2 X CH6</strain>
    </source>
</reference>
<evidence type="ECO:0000313" key="4">
    <source>
        <dbReference type="Proteomes" id="UP000001593"/>
    </source>
</evidence>
<evidence type="ECO:0008006" key="5">
    <source>
        <dbReference type="Google" id="ProtNLM"/>
    </source>
</evidence>
<dbReference type="PANTHER" id="PTHR15437">
    <property type="entry name" value="TRANSCRIPTION TERMINATION FACTOR, MITOCHONDRIAL"/>
    <property type="match status" value="1"/>
</dbReference>
<dbReference type="GO" id="GO:0061668">
    <property type="term" value="P:mitochondrial ribosome assembly"/>
    <property type="evidence" value="ECO:0000318"/>
    <property type="project" value="GO_Central"/>
</dbReference>
<evidence type="ECO:0000256" key="2">
    <source>
        <dbReference type="ARBA" id="ARBA00022946"/>
    </source>
</evidence>